<sequence>MKKISREVEDKIVSMTESGPSSRQIAVDLKVSQSVVITAQKRRNCQSNVKVRGRKRLLTDADACLTMARMKKDKCLTPGNAALEIGKSVSRWTARTSLHKIGYISAVKKQKPALSVKNAKARLKFARDHVNWTEDDWKRVIW</sequence>
<evidence type="ECO:0000256" key="1">
    <source>
        <dbReference type="ARBA" id="ARBA00004123"/>
    </source>
</evidence>
<reference evidence="3" key="1">
    <citation type="submission" date="2015-06" db="EMBL/GenBank/DDBJ databases">
        <authorList>
            <person name="Hoefler B.C."/>
            <person name="Straight P.D."/>
        </authorList>
    </citation>
    <scope>NUCLEOTIDE SEQUENCE</scope>
</reference>
<evidence type="ECO:0000313" key="3">
    <source>
        <dbReference type="EMBL" id="JAI26798.1"/>
    </source>
</evidence>
<dbReference type="Gene3D" id="3.30.420.10">
    <property type="entry name" value="Ribonuclease H-like superfamily/Ribonuclease H"/>
    <property type="match status" value="1"/>
</dbReference>
<dbReference type="EMBL" id="GDHF01025516">
    <property type="protein sequence ID" value="JAI26798.1"/>
    <property type="molecule type" value="Transcribed_RNA"/>
</dbReference>
<dbReference type="GO" id="GO:0005634">
    <property type="term" value="C:nucleus"/>
    <property type="evidence" value="ECO:0007669"/>
    <property type="project" value="UniProtKB-SubCell"/>
</dbReference>
<dbReference type="GO" id="GO:0006313">
    <property type="term" value="P:DNA transposition"/>
    <property type="evidence" value="ECO:0007669"/>
    <property type="project" value="InterPro"/>
</dbReference>
<accession>A0A0K8UJV5</accession>
<protein>
    <recommendedName>
        <fullName evidence="2">Transposase Tc1-like domain-containing protein</fullName>
    </recommendedName>
</protein>
<name>A0A0K8UJV5_BACLA</name>
<dbReference type="AlphaFoldDB" id="A0A0K8UJV5"/>
<dbReference type="GO" id="GO:0015074">
    <property type="term" value="P:DNA integration"/>
    <property type="evidence" value="ECO:0007669"/>
    <property type="project" value="InterPro"/>
</dbReference>
<dbReference type="Gene3D" id="1.10.10.10">
    <property type="entry name" value="Winged helix-like DNA-binding domain superfamily/Winged helix DNA-binding domain"/>
    <property type="match status" value="1"/>
</dbReference>
<dbReference type="GO" id="GO:0003677">
    <property type="term" value="F:DNA binding"/>
    <property type="evidence" value="ECO:0007669"/>
    <property type="project" value="InterPro"/>
</dbReference>
<evidence type="ECO:0000259" key="2">
    <source>
        <dbReference type="Pfam" id="PF01498"/>
    </source>
</evidence>
<dbReference type="InterPro" id="IPR036388">
    <property type="entry name" value="WH-like_DNA-bd_sf"/>
</dbReference>
<organism evidence="3">
    <name type="scientific">Bactrocera latifrons</name>
    <name type="common">Malaysian fruit fly</name>
    <name type="synonym">Chaetodacus latifrons</name>
    <dbReference type="NCBI Taxonomy" id="174628"/>
    <lineage>
        <taxon>Eukaryota</taxon>
        <taxon>Metazoa</taxon>
        <taxon>Ecdysozoa</taxon>
        <taxon>Arthropoda</taxon>
        <taxon>Hexapoda</taxon>
        <taxon>Insecta</taxon>
        <taxon>Pterygota</taxon>
        <taxon>Neoptera</taxon>
        <taxon>Endopterygota</taxon>
        <taxon>Diptera</taxon>
        <taxon>Brachycera</taxon>
        <taxon>Muscomorpha</taxon>
        <taxon>Tephritoidea</taxon>
        <taxon>Tephritidae</taxon>
        <taxon>Bactrocera</taxon>
        <taxon>Bactrocera</taxon>
    </lineage>
</organism>
<dbReference type="InterPro" id="IPR002492">
    <property type="entry name" value="Transposase_Tc1-like"/>
</dbReference>
<dbReference type="Pfam" id="PF01498">
    <property type="entry name" value="HTH_Tnp_Tc3_2"/>
    <property type="match status" value="1"/>
</dbReference>
<proteinExistence type="predicted"/>
<dbReference type="InterPro" id="IPR009057">
    <property type="entry name" value="Homeodomain-like_sf"/>
</dbReference>
<dbReference type="InterPro" id="IPR036397">
    <property type="entry name" value="RNaseH_sf"/>
</dbReference>
<dbReference type="SUPFAM" id="SSF46689">
    <property type="entry name" value="Homeodomain-like"/>
    <property type="match status" value="1"/>
</dbReference>
<comment type="subcellular location">
    <subcellularLocation>
        <location evidence="1">Nucleus</location>
    </subcellularLocation>
</comment>
<gene>
    <name evidence="3" type="ORF">c0_g5_i3</name>
</gene>
<feature type="domain" description="Transposase Tc1-like" evidence="2">
    <location>
        <begin position="82"/>
        <end position="131"/>
    </location>
</feature>